<dbReference type="InterPro" id="IPR014044">
    <property type="entry name" value="CAP_dom"/>
</dbReference>
<dbReference type="CDD" id="cd05379">
    <property type="entry name" value="CAP_bacterial"/>
    <property type="match status" value="1"/>
</dbReference>
<feature type="domain" description="SCP" evidence="2">
    <location>
        <begin position="57"/>
        <end position="222"/>
    </location>
</feature>
<dbReference type="Pfam" id="PF00188">
    <property type="entry name" value="CAP"/>
    <property type="match status" value="1"/>
</dbReference>
<feature type="compositionally biased region" description="Basic and acidic residues" evidence="1">
    <location>
        <begin position="126"/>
        <end position="135"/>
    </location>
</feature>
<protein>
    <recommendedName>
        <fullName evidence="2">SCP domain-containing protein</fullName>
    </recommendedName>
</protein>
<reference evidence="3" key="1">
    <citation type="submission" date="2018-06" db="EMBL/GenBank/DDBJ databases">
        <authorList>
            <person name="Zhirakovskaya E."/>
        </authorList>
    </citation>
    <scope>NUCLEOTIDE SEQUENCE</scope>
</reference>
<dbReference type="PANTHER" id="PTHR31157:SF1">
    <property type="entry name" value="SCP DOMAIN-CONTAINING PROTEIN"/>
    <property type="match status" value="1"/>
</dbReference>
<dbReference type="InterPro" id="IPR035940">
    <property type="entry name" value="CAP_sf"/>
</dbReference>
<evidence type="ECO:0000256" key="1">
    <source>
        <dbReference type="SAM" id="MobiDB-lite"/>
    </source>
</evidence>
<dbReference type="Gene3D" id="3.40.33.10">
    <property type="entry name" value="CAP"/>
    <property type="match status" value="1"/>
</dbReference>
<sequence length="232" mass="25962">MQFQVKRIVFFVMITAFSGGICFAGYPASNWDIAQLNTGVNAGYLSQLSKEVILEINKLRSDPAKYAADYIDPLKHNYKGKLFYYAGDKPLLTKEGASALYECVRFLKRQKPVPILKPHKGLSKAASDHVADQSKHGGTGHTGTGKSGMKSRIERYGQWRSRIAENITYGDINAQQIVIYLLIDDGIYSRGHRKNFLNEKFEEIGVATGTHPQYGKMCVMDFAGSFQNYTSK</sequence>
<gene>
    <name evidence="3" type="ORF">MNBD_BACTEROID01-208</name>
</gene>
<feature type="region of interest" description="Disordered" evidence="1">
    <location>
        <begin position="122"/>
        <end position="151"/>
    </location>
</feature>
<evidence type="ECO:0000313" key="3">
    <source>
        <dbReference type="EMBL" id="VAW21426.1"/>
    </source>
</evidence>
<dbReference type="PANTHER" id="PTHR31157">
    <property type="entry name" value="SCP DOMAIN-CONTAINING PROTEIN"/>
    <property type="match status" value="1"/>
</dbReference>
<dbReference type="EMBL" id="UOEP01000145">
    <property type="protein sequence ID" value="VAW21426.1"/>
    <property type="molecule type" value="Genomic_DNA"/>
</dbReference>
<dbReference type="AlphaFoldDB" id="A0A3B0UP71"/>
<accession>A0A3B0UP71</accession>
<organism evidence="3">
    <name type="scientific">hydrothermal vent metagenome</name>
    <dbReference type="NCBI Taxonomy" id="652676"/>
    <lineage>
        <taxon>unclassified sequences</taxon>
        <taxon>metagenomes</taxon>
        <taxon>ecological metagenomes</taxon>
    </lineage>
</organism>
<name>A0A3B0UP71_9ZZZZ</name>
<dbReference type="SUPFAM" id="SSF55797">
    <property type="entry name" value="PR-1-like"/>
    <property type="match status" value="1"/>
</dbReference>
<proteinExistence type="predicted"/>
<feature type="compositionally biased region" description="Gly residues" evidence="1">
    <location>
        <begin position="137"/>
        <end position="146"/>
    </location>
</feature>
<evidence type="ECO:0000259" key="2">
    <source>
        <dbReference type="Pfam" id="PF00188"/>
    </source>
</evidence>